<evidence type="ECO:0000256" key="2">
    <source>
        <dbReference type="ARBA" id="ARBA00022737"/>
    </source>
</evidence>
<feature type="compositionally biased region" description="Polar residues" evidence="3">
    <location>
        <begin position="405"/>
        <end position="418"/>
    </location>
</feature>
<organism evidence="5 6">
    <name type="scientific">Macrostomum lignano</name>
    <dbReference type="NCBI Taxonomy" id="282301"/>
    <lineage>
        <taxon>Eukaryota</taxon>
        <taxon>Metazoa</taxon>
        <taxon>Spiralia</taxon>
        <taxon>Lophotrochozoa</taxon>
        <taxon>Platyhelminthes</taxon>
        <taxon>Rhabditophora</taxon>
        <taxon>Macrostomorpha</taxon>
        <taxon>Macrostomida</taxon>
        <taxon>Macrostomidae</taxon>
        <taxon>Macrostomum</taxon>
    </lineage>
</organism>
<feature type="region of interest" description="Disordered" evidence="3">
    <location>
        <begin position="377"/>
        <end position="452"/>
    </location>
</feature>
<keyword evidence="2" id="KW-0677">Repeat</keyword>
<dbReference type="GO" id="GO:0005737">
    <property type="term" value="C:cytoplasm"/>
    <property type="evidence" value="ECO:0007669"/>
    <property type="project" value="TreeGrafter"/>
</dbReference>
<protein>
    <submittedName>
        <fullName evidence="6">Protein phosphatase PHLPP-like protein</fullName>
    </submittedName>
</protein>
<evidence type="ECO:0000256" key="3">
    <source>
        <dbReference type="SAM" id="MobiDB-lite"/>
    </source>
</evidence>
<feature type="region of interest" description="Disordered" evidence="3">
    <location>
        <begin position="513"/>
        <end position="554"/>
    </location>
</feature>
<evidence type="ECO:0000259" key="4">
    <source>
        <dbReference type="Pfam" id="PF23598"/>
    </source>
</evidence>
<reference evidence="6" key="1">
    <citation type="submission" date="2016-11" db="UniProtKB">
        <authorList>
            <consortium name="WormBaseParasite"/>
        </authorList>
    </citation>
    <scope>IDENTIFICATION</scope>
</reference>
<proteinExistence type="predicted"/>
<dbReference type="PANTHER" id="PTHR48051:SF1">
    <property type="entry name" value="RAS SUPPRESSOR PROTEIN 1"/>
    <property type="match status" value="1"/>
</dbReference>
<dbReference type="Gene3D" id="3.80.10.10">
    <property type="entry name" value="Ribonuclease Inhibitor"/>
    <property type="match status" value="2"/>
</dbReference>
<dbReference type="SUPFAM" id="SSF52058">
    <property type="entry name" value="L domain-like"/>
    <property type="match status" value="2"/>
</dbReference>
<dbReference type="InterPro" id="IPR025875">
    <property type="entry name" value="Leu-rich_rpt_4"/>
</dbReference>
<dbReference type="PRINTS" id="PR00019">
    <property type="entry name" value="LEURICHRPT"/>
</dbReference>
<dbReference type="Proteomes" id="UP000095280">
    <property type="component" value="Unplaced"/>
</dbReference>
<dbReference type="PROSITE" id="PS51450">
    <property type="entry name" value="LRR"/>
    <property type="match status" value="4"/>
</dbReference>
<feature type="compositionally biased region" description="Gly residues" evidence="3">
    <location>
        <begin position="383"/>
        <end position="393"/>
    </location>
</feature>
<dbReference type="InterPro" id="IPR001611">
    <property type="entry name" value="Leu-rich_rpt"/>
</dbReference>
<dbReference type="SMART" id="SM00369">
    <property type="entry name" value="LRR_TYP"/>
    <property type="match status" value="9"/>
</dbReference>
<dbReference type="Pfam" id="PF12799">
    <property type="entry name" value="LRR_4"/>
    <property type="match status" value="1"/>
</dbReference>
<dbReference type="InterPro" id="IPR055414">
    <property type="entry name" value="LRR_R13L4/SHOC2-like"/>
</dbReference>
<dbReference type="Gene3D" id="2.60.220.30">
    <property type="match status" value="1"/>
</dbReference>
<feature type="compositionally biased region" description="Low complexity" evidence="3">
    <location>
        <begin position="529"/>
        <end position="554"/>
    </location>
</feature>
<dbReference type="SMART" id="SM00364">
    <property type="entry name" value="LRR_BAC"/>
    <property type="match status" value="7"/>
</dbReference>
<feature type="compositionally biased region" description="Polar residues" evidence="3">
    <location>
        <begin position="599"/>
        <end position="608"/>
    </location>
</feature>
<dbReference type="AlphaFoldDB" id="A0A1I8GMP0"/>
<dbReference type="InterPro" id="IPR003591">
    <property type="entry name" value="Leu-rich_rpt_typical-subtyp"/>
</dbReference>
<dbReference type="InterPro" id="IPR050216">
    <property type="entry name" value="LRR_domain-containing"/>
</dbReference>
<evidence type="ECO:0000313" key="6">
    <source>
        <dbReference type="WBParaSite" id="maker-uti_cns_0002506-snap-gene-0.13-mRNA-1"/>
    </source>
</evidence>
<dbReference type="PANTHER" id="PTHR48051">
    <property type="match status" value="1"/>
</dbReference>
<name>A0A1I8GMP0_9PLAT</name>
<sequence length="696" mass="78258">MELMRSDISRLYPDTYFSPVTWEMDQERFLRLRVKINSEGLIELDLSSQNIVDLPQEAYNFSRVELLNVSKNRLERLGHQIGQFRRLKILHAYLNCLSHVPDTISNCNQLTELDLSNNNLSSLPGTIGYMKNMKVLNISSNYFEQLPHGIGQMENLKSLNAQNNKLWGVPFTMKNLKSLRSLNLAHNRFNVLPEVICSIRSIRELNLKGNRLVDLPIEMQQLRNLQDLNLSKNKFETMPQSILGIRCLVTLNLSNNQLNHVPYRLSRLTKLRTLLLQDNKILSFSCDCVSLETLNLSDNSMKSLSVEKLVNLKMLNLADNLLEAVPMGLSDATALERLFLQNNRLYYLPPDIALLKRLRTLDLGNNRLSQLPPTLNELANLENGGGGGGGPAKKGGHGTAKRNAAQRNTSHTSNNGHLQQHRRSFHAALPDSNIESVSEPEGGGRRRAITPTPMSTSFVGAFGQQSAVMATKVLPLQPSNGNIFMYDPTSYPASLQVASIQDLHQASIIDQLVNSPDSTSDEEDRRPVRTTVSSRSQPAQQHLQNHHQPQPNQKMQNRVDYNLLGVCNEVETLLHENWARPAERWKKLSIRSLRKAKSNQDLRSQTAMDRSPSLPVRTLSQRRGHSVQAQPDVFVITQAGGLFASTFDPAVRIHFPANSVEKAIELHMRVESIDKSLIDELRQVLPAVDNLVTVGH</sequence>
<keyword evidence="1" id="KW-0433">Leucine-rich repeat</keyword>
<evidence type="ECO:0000256" key="1">
    <source>
        <dbReference type="ARBA" id="ARBA00022614"/>
    </source>
</evidence>
<accession>A0A1I8GMP0</accession>
<dbReference type="Pfam" id="PF23598">
    <property type="entry name" value="LRR_14"/>
    <property type="match status" value="1"/>
</dbReference>
<keyword evidence="5" id="KW-1185">Reference proteome</keyword>
<evidence type="ECO:0000313" key="5">
    <source>
        <dbReference type="Proteomes" id="UP000095280"/>
    </source>
</evidence>
<dbReference type="InterPro" id="IPR032675">
    <property type="entry name" value="LRR_dom_sf"/>
</dbReference>
<feature type="region of interest" description="Disordered" evidence="3">
    <location>
        <begin position="596"/>
        <end position="615"/>
    </location>
</feature>
<feature type="domain" description="Disease resistance R13L4/SHOC-2-like LRR" evidence="4">
    <location>
        <begin position="104"/>
        <end position="186"/>
    </location>
</feature>
<dbReference type="WBParaSite" id="maker-uti_cns_0002506-snap-gene-0.13-mRNA-1">
    <property type="protein sequence ID" value="maker-uti_cns_0002506-snap-gene-0.13-mRNA-1"/>
    <property type="gene ID" value="maker-uti_cns_0002506-snap-gene-0.13"/>
</dbReference>
<dbReference type="Pfam" id="PF13855">
    <property type="entry name" value="LRR_8"/>
    <property type="match status" value="1"/>
</dbReference>